<comment type="pathway">
    <text evidence="2">Protein modification; protein glycosylation.</text>
</comment>
<proteinExistence type="inferred from homology"/>
<dbReference type="Gene3D" id="3.40.50.11660">
    <property type="entry name" value="Glycosyl transferase family 10, C-terminal domain"/>
    <property type="match status" value="1"/>
</dbReference>
<evidence type="ECO:0000256" key="3">
    <source>
        <dbReference type="ARBA" id="ARBA00008919"/>
    </source>
</evidence>
<evidence type="ECO:0000256" key="1">
    <source>
        <dbReference type="ARBA" id="ARBA00004323"/>
    </source>
</evidence>
<evidence type="ECO:0000256" key="2">
    <source>
        <dbReference type="ARBA" id="ARBA00004922"/>
    </source>
</evidence>
<dbReference type="UniPathway" id="UPA00378"/>
<dbReference type="AlphaFoldDB" id="A0A423SR43"/>
<organism evidence="9 10">
    <name type="scientific">Penaeus vannamei</name>
    <name type="common">Whiteleg shrimp</name>
    <name type="synonym">Litopenaeus vannamei</name>
    <dbReference type="NCBI Taxonomy" id="6689"/>
    <lineage>
        <taxon>Eukaryota</taxon>
        <taxon>Metazoa</taxon>
        <taxon>Ecdysozoa</taxon>
        <taxon>Arthropoda</taxon>
        <taxon>Crustacea</taxon>
        <taxon>Multicrustacea</taxon>
        <taxon>Malacostraca</taxon>
        <taxon>Eumalacostraca</taxon>
        <taxon>Eucarida</taxon>
        <taxon>Decapoda</taxon>
        <taxon>Dendrobranchiata</taxon>
        <taxon>Penaeoidea</taxon>
        <taxon>Penaeidae</taxon>
        <taxon>Penaeus</taxon>
    </lineage>
</organism>
<dbReference type="GO" id="GO:0032580">
    <property type="term" value="C:Golgi cisterna membrane"/>
    <property type="evidence" value="ECO:0007669"/>
    <property type="project" value="UniProtKB-SubCell"/>
</dbReference>
<dbReference type="GO" id="GO:0008417">
    <property type="term" value="F:fucosyltransferase activity"/>
    <property type="evidence" value="ECO:0007669"/>
    <property type="project" value="InterPro"/>
</dbReference>
<dbReference type="InterPro" id="IPR038577">
    <property type="entry name" value="GT10-like_C_sf"/>
</dbReference>
<evidence type="ECO:0000256" key="4">
    <source>
        <dbReference type="ARBA" id="ARBA00022676"/>
    </source>
</evidence>
<accession>A0A423SR43</accession>
<comment type="similarity">
    <text evidence="3 7">Belongs to the glycosyltransferase 10 family.</text>
</comment>
<dbReference type="PANTHER" id="PTHR48438">
    <property type="entry name" value="ALPHA-(1,3)-FUCOSYLTRANSFERASE C-RELATED"/>
    <property type="match status" value="1"/>
</dbReference>
<evidence type="ECO:0000256" key="7">
    <source>
        <dbReference type="RuleBase" id="RU003832"/>
    </source>
</evidence>
<reference evidence="9 10" key="1">
    <citation type="submission" date="2018-04" db="EMBL/GenBank/DDBJ databases">
        <authorList>
            <person name="Zhang X."/>
            <person name="Yuan J."/>
            <person name="Li F."/>
            <person name="Xiang J."/>
        </authorList>
    </citation>
    <scope>NUCLEOTIDE SEQUENCE [LARGE SCALE GENOMIC DNA]</scope>
    <source>
        <tissue evidence="9">Muscle</tissue>
    </source>
</reference>
<keyword evidence="7" id="KW-0812">Transmembrane</keyword>
<keyword evidence="5 7" id="KW-0808">Transferase</keyword>
<reference evidence="9 10" key="2">
    <citation type="submission" date="2019-01" db="EMBL/GenBank/DDBJ databases">
        <title>The decoding of complex shrimp genome reveals the adaptation for benthos swimmer, frequently molting mechanism and breeding impact on genome.</title>
        <authorList>
            <person name="Sun Y."/>
            <person name="Gao Y."/>
            <person name="Yu Y."/>
        </authorList>
    </citation>
    <scope>NUCLEOTIDE SEQUENCE [LARGE SCALE GENOMIC DNA]</scope>
    <source>
        <tissue evidence="9">Muscle</tissue>
    </source>
</reference>
<evidence type="ECO:0000313" key="10">
    <source>
        <dbReference type="Proteomes" id="UP000283509"/>
    </source>
</evidence>
<dbReference type="EC" id="2.4.1.-" evidence="7"/>
<dbReference type="OrthoDB" id="427096at2759"/>
<sequence>MRHYLFYMAMENNLCDQYITEKLYHPLVHNLVPVVWGGSNYSHFLPPNSYIDARQYHPKELAELLLKLSRDPVAYGRYHVWRGFWEARVGGSLCELCYRLHRDASEKHHVDIPSERRSNGRCIRVEKNLFGPASEGWRKVIDSRNRFQK</sequence>
<name>A0A423SR43_PENVA</name>
<feature type="domain" description="Fucosyltransferase C-terminal" evidence="8">
    <location>
        <begin position="2"/>
        <end position="109"/>
    </location>
</feature>
<evidence type="ECO:0000259" key="8">
    <source>
        <dbReference type="Pfam" id="PF00852"/>
    </source>
</evidence>
<keyword evidence="6 7" id="KW-0333">Golgi apparatus</keyword>
<dbReference type="EMBL" id="QCYY01002901">
    <property type="protein sequence ID" value="ROT66702.1"/>
    <property type="molecule type" value="Genomic_DNA"/>
</dbReference>
<dbReference type="PANTHER" id="PTHR48438:SF1">
    <property type="entry name" value="ALPHA-(1,3)-FUCOSYLTRANSFERASE C-RELATED"/>
    <property type="match status" value="1"/>
</dbReference>
<comment type="caution">
    <text evidence="9">The sequence shown here is derived from an EMBL/GenBank/DDBJ whole genome shotgun (WGS) entry which is preliminary data.</text>
</comment>
<dbReference type="SUPFAM" id="SSF53756">
    <property type="entry name" value="UDP-Glycosyltransferase/glycogen phosphorylase"/>
    <property type="match status" value="1"/>
</dbReference>
<protein>
    <recommendedName>
        <fullName evidence="7">Fucosyltransferase</fullName>
        <ecNumber evidence="7">2.4.1.-</ecNumber>
    </recommendedName>
</protein>
<dbReference type="InterPro" id="IPR001503">
    <property type="entry name" value="Glyco_trans_10"/>
</dbReference>
<evidence type="ECO:0000256" key="6">
    <source>
        <dbReference type="ARBA" id="ARBA00023034"/>
    </source>
</evidence>
<evidence type="ECO:0000256" key="5">
    <source>
        <dbReference type="ARBA" id="ARBA00022679"/>
    </source>
</evidence>
<dbReference type="Proteomes" id="UP000283509">
    <property type="component" value="Unassembled WGS sequence"/>
</dbReference>
<evidence type="ECO:0000313" key="9">
    <source>
        <dbReference type="EMBL" id="ROT66702.1"/>
    </source>
</evidence>
<keyword evidence="4 7" id="KW-0328">Glycosyltransferase</keyword>
<gene>
    <name evidence="9" type="ORF">C7M84_015252</name>
</gene>
<dbReference type="Pfam" id="PF00852">
    <property type="entry name" value="Glyco_transf_10"/>
    <property type="match status" value="1"/>
</dbReference>
<keyword evidence="7" id="KW-0472">Membrane</keyword>
<keyword evidence="10" id="KW-1185">Reference proteome</keyword>
<dbReference type="GO" id="GO:0000139">
    <property type="term" value="C:Golgi membrane"/>
    <property type="evidence" value="ECO:0007669"/>
    <property type="project" value="UniProtKB-SubCell"/>
</dbReference>
<dbReference type="InterPro" id="IPR055270">
    <property type="entry name" value="Glyco_tran_10_C"/>
</dbReference>
<comment type="subcellular location">
    <subcellularLocation>
        <location evidence="1">Golgi apparatus membrane</location>
        <topology evidence="1">Single-pass type II membrane protein</topology>
    </subcellularLocation>
    <subcellularLocation>
        <location evidence="7">Golgi apparatus</location>
        <location evidence="7">Golgi stack membrane</location>
        <topology evidence="7">Single-pass type II membrane protein</topology>
    </subcellularLocation>
</comment>